<evidence type="ECO:0000313" key="3">
    <source>
        <dbReference type="EMBL" id="AGL84786.1"/>
    </source>
</evidence>
<reference evidence="4" key="1">
    <citation type="journal article" date="2014" name="Genome Announc.">
        <title>Full-genome sequence of the plant growth-promoting bacterium Pseudomonas protegens CHA0.</title>
        <authorList>
            <person name="Jousset A."/>
            <person name="Schuldes J."/>
            <person name="Keel C."/>
            <person name="Maurhofer M."/>
            <person name="Daniel R."/>
            <person name="Scheu S."/>
            <person name="Thuermer A."/>
        </authorList>
    </citation>
    <scope>NUCLEOTIDE SEQUENCE [LARGE SCALE GENOMIC DNA]</scope>
    <source>
        <strain evidence="4">DSM 19095 / LMG 27888 / CFBP 6595 / CHA0</strain>
    </source>
</reference>
<dbReference type="HOGENOM" id="CLU_269591_0_0_6"/>
<dbReference type="Pfam" id="PF13429">
    <property type="entry name" value="TPR_15"/>
    <property type="match status" value="1"/>
</dbReference>
<dbReference type="SUPFAM" id="SSF144059">
    <property type="entry name" value="ImpE-like"/>
    <property type="match status" value="1"/>
</dbReference>
<dbReference type="AlphaFoldDB" id="A0A2C9EM90"/>
<organism evidence="3 4">
    <name type="scientific">Pseudomonas protegens (strain DSM 19095 / LMG 27888 / CFBP 6595 / CHA0)</name>
    <dbReference type="NCBI Taxonomy" id="1124983"/>
    <lineage>
        <taxon>Bacteria</taxon>
        <taxon>Pseudomonadati</taxon>
        <taxon>Pseudomonadota</taxon>
        <taxon>Gammaproteobacteria</taxon>
        <taxon>Pseudomonadales</taxon>
        <taxon>Pseudomonadaceae</taxon>
        <taxon>Pseudomonas</taxon>
    </lineage>
</organism>
<dbReference type="InterPro" id="IPR057306">
    <property type="entry name" value="B-barrel_PelB_C"/>
</dbReference>
<dbReference type="Gene3D" id="1.25.40.10">
    <property type="entry name" value="Tetratricopeptide repeat domain"/>
    <property type="match status" value="2"/>
</dbReference>
<keyword evidence="1" id="KW-0812">Transmembrane</keyword>
<dbReference type="SUPFAM" id="SSF48452">
    <property type="entry name" value="TPR-like"/>
    <property type="match status" value="2"/>
</dbReference>
<proteinExistence type="predicted"/>
<keyword evidence="1" id="KW-1133">Transmembrane helix</keyword>
<feature type="domain" description="PelB C-terminal" evidence="2">
    <location>
        <begin position="873"/>
        <end position="1195"/>
    </location>
</feature>
<evidence type="ECO:0000256" key="1">
    <source>
        <dbReference type="SAM" id="Phobius"/>
    </source>
</evidence>
<name>A0A2C9EM90_PSEPH</name>
<dbReference type="EMBL" id="CP003190">
    <property type="protein sequence ID" value="AGL84786.1"/>
    <property type="molecule type" value="Genomic_DNA"/>
</dbReference>
<dbReference type="InterPro" id="IPR011990">
    <property type="entry name" value="TPR-like_helical_dom_sf"/>
</dbReference>
<dbReference type="KEGG" id="pprc:PFLCHA0_c30160"/>
<dbReference type="Pfam" id="PF24604">
    <property type="entry name" value="B-barrel_PelB_C"/>
    <property type="match status" value="1"/>
</dbReference>
<sequence>MPNSSATKAKAPSARLLNPWALLLVAIAVGVLLWATFRNEEAFRPKGGQPDEVSASYAEVLLAAHPENNELRTQLLDLLIQLGDYPKAEKHLAQWQRPDPALKAYYRLQLDALALNNSTDSAALQALAERFKAFDYKPLPSPQLERLATLALSAQAPGLAADAYAELARRDPTRREQWLPEAAKWYQASEQPGRAADLYVQLLDASQTPEARRQFLQQAFTTLVAADRGDQAVELLARELAAQPDVAFEPALLDRGVDVAVAHNRVDLAEQFFSAWRKVQPDSPEILAKEFKQRLAFGDLAGAHAVGVQLLEQRPDDPQLLEQMAHLAEWQGDSAAALGYWISLSTLSKDPAQFEHTWRLAMQTYDFDRGIPLLAGIMDSRALTNVELDALVYAQESRGTPEEAEKWLRRYVAKYPKQRLAWVRLLQNLENTEQYPQRLVVWNQFAKRYPLTSTERVDWANNHLKLFDSQGAWKVITAVDGNKIKDFNYWQSRAALAWDLEQDDELQLALEKMLAIKGSLNTGDESELIALYRTRDPRKALQLTVDSWRQGHSPQRLVAALQLAQELQDWPLVVDLLKEAEQYPGASDQSQVLAARAALAVQQGQTDLALRLYQQGLSRFPDDNTFRERLLWLYVDLGRTGEIKPLLQQWRSLARSDSSLWLPFAAASQLLGRNTEALAWYRLYLQANPRDWMVQAAYADALEGAGYADSAQRLRLRLDRQVSPEQIRATPQGYATWLRLLASSYSSRKAQNKAMQWQDGSKPMLQLWFDQFLARLDDLNQSAQKDEWLAWARSRGLKVSRYEQIQEALRGSNRQALERLVASGDLDPAQQVEALNSLGRSGEALAVGLSALGDEQPAALREQLRRQAIEMTERTPQGMQIAWERQDYGGLVFNGPRLTAERYLNDNWYAKLVLEQGRYSGDVLDESRLGNETNTELTLQRQLENGNYKLIFDSSLRKDDDRNGLGASRTWQLDSGNELDVGADWHRKNEDSGYMRTFGQQDDVWVGGRHRYSARDQLSWNLAQRWFSTRGGDDLGSGQALKIEFDHTLQFEGPNWELRSGIDYQQNSLNNRSLPDLANTLGGGIDLVGADLDNPEQITSQTLLQKRYGQLFFGSSWRRGFPGALNRTRGQYTWLVDVSTGWQWTDNTINYAISTGVGTEVIGDDELAVTFGYQSAPQGGAGKSGGTAGVSYSVRFGR</sequence>
<evidence type="ECO:0000313" key="4">
    <source>
        <dbReference type="Proteomes" id="UP000013940"/>
    </source>
</evidence>
<dbReference type="Pfam" id="PF13428">
    <property type="entry name" value="TPR_14"/>
    <property type="match status" value="1"/>
</dbReference>
<protein>
    <recommendedName>
        <fullName evidence="2">PelB C-terminal domain-containing protein</fullName>
    </recommendedName>
</protein>
<keyword evidence="1" id="KW-0472">Membrane</keyword>
<dbReference type="GeneID" id="57476008"/>
<feature type="transmembrane region" description="Helical" evidence="1">
    <location>
        <begin position="20"/>
        <end position="37"/>
    </location>
</feature>
<dbReference type="eggNOG" id="COG0457">
    <property type="taxonomic scope" value="Bacteria"/>
</dbReference>
<dbReference type="RefSeq" id="WP_015635590.1">
    <property type="nucleotide sequence ID" value="NC_021237.1"/>
</dbReference>
<accession>A0A2C9EM90</accession>
<evidence type="ECO:0000259" key="2">
    <source>
        <dbReference type="Pfam" id="PF24604"/>
    </source>
</evidence>
<gene>
    <name evidence="3" type="ORF">PFLCHA0_c30160</name>
</gene>
<dbReference type="Proteomes" id="UP000013940">
    <property type="component" value="Chromosome"/>
</dbReference>